<evidence type="ECO:0000256" key="5">
    <source>
        <dbReference type="ARBA" id="ARBA00022679"/>
    </source>
</evidence>
<reference evidence="13" key="1">
    <citation type="journal article" date="2019" name="Int. J. Syst. Evol. Microbiol.">
        <title>The Global Catalogue of Microorganisms (GCM) 10K type strain sequencing project: providing services to taxonomists for standard genome sequencing and annotation.</title>
        <authorList>
            <consortium name="The Broad Institute Genomics Platform"/>
            <consortium name="The Broad Institute Genome Sequencing Center for Infectious Disease"/>
            <person name="Wu L."/>
            <person name="Ma J."/>
        </authorList>
    </citation>
    <scope>NUCLEOTIDE SEQUENCE [LARGE SCALE GENOMIC DNA]</scope>
    <source>
        <strain evidence="13">CCM 8912</strain>
    </source>
</reference>
<evidence type="ECO:0000256" key="9">
    <source>
        <dbReference type="ARBA" id="ARBA00023012"/>
    </source>
</evidence>
<keyword evidence="13" id="KW-1185">Reference proteome</keyword>
<dbReference type="PANTHER" id="PTHR45453">
    <property type="entry name" value="PHOSPHATE REGULON SENSOR PROTEIN PHOR"/>
    <property type="match status" value="1"/>
</dbReference>
<evidence type="ECO:0000256" key="1">
    <source>
        <dbReference type="ARBA" id="ARBA00000085"/>
    </source>
</evidence>
<dbReference type="Proteomes" id="UP001597212">
    <property type="component" value="Unassembled WGS sequence"/>
</dbReference>
<comment type="catalytic activity">
    <reaction evidence="1">
        <text>ATP + protein L-histidine = ADP + protein N-phospho-L-histidine.</text>
        <dbReference type="EC" id="2.7.13.3"/>
    </reaction>
</comment>
<keyword evidence="5" id="KW-0808">Transferase</keyword>
<dbReference type="PANTHER" id="PTHR45453:SF2">
    <property type="entry name" value="HISTIDINE KINASE"/>
    <property type="match status" value="1"/>
</dbReference>
<dbReference type="Gene3D" id="3.30.565.10">
    <property type="entry name" value="Histidine kinase-like ATPase, C-terminal domain"/>
    <property type="match status" value="1"/>
</dbReference>
<feature type="domain" description="Histidine kinase" evidence="11">
    <location>
        <begin position="85"/>
        <end position="293"/>
    </location>
</feature>
<dbReference type="SMART" id="SM00388">
    <property type="entry name" value="HisKA"/>
    <property type="match status" value="1"/>
</dbReference>
<dbReference type="SUPFAM" id="SSF55874">
    <property type="entry name" value="ATPase domain of HSP90 chaperone/DNA topoisomerase II/histidine kinase"/>
    <property type="match status" value="1"/>
</dbReference>
<keyword evidence="9" id="KW-0902">Two-component regulatory system</keyword>
<evidence type="ECO:0000256" key="6">
    <source>
        <dbReference type="ARBA" id="ARBA00022692"/>
    </source>
</evidence>
<comment type="caution">
    <text evidence="12">The sequence shown here is derived from an EMBL/GenBank/DDBJ whole genome shotgun (WGS) entry which is preliminary data.</text>
</comment>
<dbReference type="Pfam" id="PF02518">
    <property type="entry name" value="HATPase_c"/>
    <property type="match status" value="1"/>
</dbReference>
<dbReference type="InterPro" id="IPR003661">
    <property type="entry name" value="HisK_dim/P_dom"/>
</dbReference>
<organism evidence="12 13">
    <name type="scientific">Lacticaseibacillus hegangensis</name>
    <dbReference type="NCBI Taxonomy" id="2486010"/>
    <lineage>
        <taxon>Bacteria</taxon>
        <taxon>Bacillati</taxon>
        <taxon>Bacillota</taxon>
        <taxon>Bacilli</taxon>
        <taxon>Lactobacillales</taxon>
        <taxon>Lactobacillaceae</taxon>
        <taxon>Lacticaseibacillus</taxon>
    </lineage>
</organism>
<evidence type="ECO:0000259" key="11">
    <source>
        <dbReference type="PROSITE" id="PS50109"/>
    </source>
</evidence>
<keyword evidence="8" id="KW-1133">Transmembrane helix</keyword>
<comment type="subcellular location">
    <subcellularLocation>
        <location evidence="2">Cell membrane</location>
        <topology evidence="2">Multi-pass membrane protein</topology>
    </subcellularLocation>
</comment>
<dbReference type="InterPro" id="IPR008358">
    <property type="entry name" value="Sig_transdc_His_kin/Pase_MprB"/>
</dbReference>
<dbReference type="Gene3D" id="1.10.287.130">
    <property type="match status" value="1"/>
</dbReference>
<evidence type="ECO:0000313" key="13">
    <source>
        <dbReference type="Proteomes" id="UP001597212"/>
    </source>
</evidence>
<dbReference type="SUPFAM" id="SSF47384">
    <property type="entry name" value="Homodimeric domain of signal transducing histidine kinase"/>
    <property type="match status" value="1"/>
</dbReference>
<keyword evidence="10" id="KW-0472">Membrane</keyword>
<proteinExistence type="predicted"/>
<dbReference type="RefSeq" id="WP_125758308.1">
    <property type="nucleotide sequence ID" value="NZ_JBHTOK010000042.1"/>
</dbReference>
<name>A0ABW4CW90_9LACO</name>
<evidence type="ECO:0000256" key="2">
    <source>
        <dbReference type="ARBA" id="ARBA00004651"/>
    </source>
</evidence>
<protein>
    <recommendedName>
        <fullName evidence="3">histidine kinase</fullName>
        <ecNumber evidence="3">2.7.13.3</ecNumber>
    </recommendedName>
</protein>
<evidence type="ECO:0000313" key="12">
    <source>
        <dbReference type="EMBL" id="MFD1440825.1"/>
    </source>
</evidence>
<evidence type="ECO:0000256" key="7">
    <source>
        <dbReference type="ARBA" id="ARBA00022777"/>
    </source>
</evidence>
<dbReference type="CDD" id="cd00082">
    <property type="entry name" value="HisKA"/>
    <property type="match status" value="1"/>
</dbReference>
<dbReference type="EC" id="2.7.13.3" evidence="3"/>
<gene>
    <name evidence="12" type="ORF">ACFQ5K_05375</name>
</gene>
<dbReference type="PROSITE" id="PS50109">
    <property type="entry name" value="HIS_KIN"/>
    <property type="match status" value="1"/>
</dbReference>
<evidence type="ECO:0000256" key="4">
    <source>
        <dbReference type="ARBA" id="ARBA00022475"/>
    </source>
</evidence>
<evidence type="ECO:0000256" key="8">
    <source>
        <dbReference type="ARBA" id="ARBA00022989"/>
    </source>
</evidence>
<dbReference type="InterPro" id="IPR050351">
    <property type="entry name" value="BphY/WalK/GraS-like"/>
</dbReference>
<dbReference type="InterPro" id="IPR036097">
    <property type="entry name" value="HisK_dim/P_sf"/>
</dbReference>
<evidence type="ECO:0000256" key="3">
    <source>
        <dbReference type="ARBA" id="ARBA00012438"/>
    </source>
</evidence>
<keyword evidence="6" id="KW-0812">Transmembrane</keyword>
<keyword evidence="4" id="KW-1003">Cell membrane</keyword>
<dbReference type="Pfam" id="PF00512">
    <property type="entry name" value="HisKA"/>
    <property type="match status" value="1"/>
</dbReference>
<accession>A0ABW4CW90</accession>
<dbReference type="PRINTS" id="PR01780">
    <property type="entry name" value="LANTIREGPROT"/>
</dbReference>
<keyword evidence="7 12" id="KW-0418">Kinase</keyword>
<dbReference type="EMBL" id="JBHTOK010000042">
    <property type="protein sequence ID" value="MFD1440825.1"/>
    <property type="molecule type" value="Genomic_DNA"/>
</dbReference>
<dbReference type="GO" id="GO:0016301">
    <property type="term" value="F:kinase activity"/>
    <property type="evidence" value="ECO:0007669"/>
    <property type="project" value="UniProtKB-KW"/>
</dbReference>
<dbReference type="InterPro" id="IPR036890">
    <property type="entry name" value="HATPase_C_sf"/>
</dbReference>
<dbReference type="InterPro" id="IPR005467">
    <property type="entry name" value="His_kinase_dom"/>
</dbReference>
<evidence type="ECO:0000256" key="10">
    <source>
        <dbReference type="ARBA" id="ARBA00023136"/>
    </source>
</evidence>
<sequence length="296" mass="33199">MTIFFLVLWLLSLAAFSLLVSEVLRITRELEQVNSAHTNAMVTSATAWRPIRRLVRAINGNLKRTRELQRTQQHQDAEVKQMLTNLTHDIKTPLTVASGYVQVMQEAATSPDPRLVRIGRNLSAVNYYLRTLMNYDEMIEKHAELVLTPLDLSQVVQDELFSAYDELNERGIRVTPNIAPNISLITDETVIRRILQNLIGNWLKYAEGQAAIVLEQPDSKHITLKLSNQTNEKIADPSKLESRFYTGDASRSDGSTGLGLNIVSALMTQLGGRMLIKTASEEFAIALTFFVDSQGT</sequence>
<dbReference type="InterPro" id="IPR003594">
    <property type="entry name" value="HATPase_dom"/>
</dbReference>